<reference evidence="2" key="1">
    <citation type="journal article" date="2019" name="Int. J. Syst. Evol. Microbiol.">
        <title>The Global Catalogue of Microorganisms (GCM) 10K type strain sequencing project: providing services to taxonomists for standard genome sequencing and annotation.</title>
        <authorList>
            <consortium name="The Broad Institute Genomics Platform"/>
            <consortium name="The Broad Institute Genome Sequencing Center for Infectious Disease"/>
            <person name="Wu L."/>
            <person name="Ma J."/>
        </authorList>
    </citation>
    <scope>NUCLEOTIDE SEQUENCE [LARGE SCALE GENOMIC DNA]</scope>
    <source>
        <strain evidence="2">JCM 17923</strain>
    </source>
</reference>
<proteinExistence type="predicted"/>
<organism evidence="1 2">
    <name type="scientific">Hymenobacter saemangeumensis</name>
    <dbReference type="NCBI Taxonomy" id="1084522"/>
    <lineage>
        <taxon>Bacteria</taxon>
        <taxon>Pseudomonadati</taxon>
        <taxon>Bacteroidota</taxon>
        <taxon>Cytophagia</taxon>
        <taxon>Cytophagales</taxon>
        <taxon>Hymenobacteraceae</taxon>
        <taxon>Hymenobacter</taxon>
    </lineage>
</organism>
<dbReference type="RefSeq" id="WP_345235014.1">
    <property type="nucleotide sequence ID" value="NZ_BAABGZ010000013.1"/>
</dbReference>
<evidence type="ECO:0000313" key="1">
    <source>
        <dbReference type="EMBL" id="GAA4353033.1"/>
    </source>
</evidence>
<protein>
    <submittedName>
        <fullName evidence="1">Uncharacterized protein</fullName>
    </submittedName>
</protein>
<dbReference type="Proteomes" id="UP001501153">
    <property type="component" value="Unassembled WGS sequence"/>
</dbReference>
<accession>A0ABP8I7I4</accession>
<name>A0ABP8I7I4_9BACT</name>
<gene>
    <name evidence="1" type="ORF">GCM10023185_13250</name>
</gene>
<keyword evidence="2" id="KW-1185">Reference proteome</keyword>
<evidence type="ECO:0000313" key="2">
    <source>
        <dbReference type="Proteomes" id="UP001501153"/>
    </source>
</evidence>
<dbReference type="EMBL" id="BAABGZ010000013">
    <property type="protein sequence ID" value="GAA4353033.1"/>
    <property type="molecule type" value="Genomic_DNA"/>
</dbReference>
<sequence length="239" mass="26118">MKNLITSMQALATLAALGGNQERYANATGSAGGMVPYTGQGDPTLAIPGQIKNFAVEGHINHQVSFTIKNTAMAAREVVLFPGYNLGNQDVRPGQMTDGEFYDRNGQVGLQAYSTNARVKLIEILQFFKENPTRVVQMRIQTNKDEQLLNTIELQRLDIFKAQGSDTITPSTYIGSNSFNTNIVTFDTDFQIDDRSDILTTIAPDSTTTYTLFCGATLDKSQELAVKAAIGKQGAQMLY</sequence>
<comment type="caution">
    <text evidence="1">The sequence shown here is derived from an EMBL/GenBank/DDBJ whole genome shotgun (WGS) entry which is preliminary data.</text>
</comment>